<dbReference type="SUPFAM" id="SSF53474">
    <property type="entry name" value="alpha/beta-Hydrolases"/>
    <property type="match status" value="1"/>
</dbReference>
<evidence type="ECO:0000313" key="8">
    <source>
        <dbReference type="Proteomes" id="UP001221142"/>
    </source>
</evidence>
<keyword evidence="8" id="KW-1185">Reference proteome</keyword>
<protein>
    <submittedName>
        <fullName evidence="7">Alpha/Beta hydrolase protein</fullName>
    </submittedName>
</protein>
<reference evidence="7" key="1">
    <citation type="submission" date="2023-03" db="EMBL/GenBank/DDBJ databases">
        <title>Massive genome expansion in bonnet fungi (Mycena s.s.) driven by repeated elements and novel gene families across ecological guilds.</title>
        <authorList>
            <consortium name="Lawrence Berkeley National Laboratory"/>
            <person name="Harder C.B."/>
            <person name="Miyauchi S."/>
            <person name="Viragh M."/>
            <person name="Kuo A."/>
            <person name="Thoen E."/>
            <person name="Andreopoulos B."/>
            <person name="Lu D."/>
            <person name="Skrede I."/>
            <person name="Drula E."/>
            <person name="Henrissat B."/>
            <person name="Morin E."/>
            <person name="Kohler A."/>
            <person name="Barry K."/>
            <person name="LaButti K."/>
            <person name="Morin E."/>
            <person name="Salamov A."/>
            <person name="Lipzen A."/>
            <person name="Mereny Z."/>
            <person name="Hegedus B."/>
            <person name="Baldrian P."/>
            <person name="Stursova M."/>
            <person name="Weitz H."/>
            <person name="Taylor A."/>
            <person name="Grigoriev I.V."/>
            <person name="Nagy L.G."/>
            <person name="Martin F."/>
            <person name="Kauserud H."/>
        </authorList>
    </citation>
    <scope>NUCLEOTIDE SEQUENCE</scope>
    <source>
        <strain evidence="7">9284</strain>
    </source>
</reference>
<dbReference type="AlphaFoldDB" id="A0AAD7BKD6"/>
<dbReference type="PANTHER" id="PTHR45856">
    <property type="entry name" value="ALPHA/BETA-HYDROLASES SUPERFAMILY PROTEIN"/>
    <property type="match status" value="1"/>
</dbReference>
<comment type="caution">
    <text evidence="7">The sequence shown here is derived from an EMBL/GenBank/DDBJ whole genome shotgun (WGS) entry which is preliminary data.</text>
</comment>
<name>A0AAD7BKD6_9AGAR</name>
<dbReference type="Gene3D" id="3.40.50.1820">
    <property type="entry name" value="alpha/beta hydrolase"/>
    <property type="match status" value="1"/>
</dbReference>
<sequence>MALLSAVVLALASLAAAAPSLLPRQSITNLTQAQIDAFTPYEWYASAGYCSPATTLAWNCGANCDANPGFQPVASGGDGNAIQFWYVGVDKALGTVIVAHQGTDPSQILSVVTDGNVGFENLNSTLFPGLPSGIQAHSGFANEQAQTATQVLAAVQSALSSSGLKKVTIVGHSLGGAIGLLDSVYLPLHITGVTFSSIFFGLPRVGNLAFATFASTGNTITHINNKEDFVPIIPGVILGFHHPTGEIHINDNGSWNMCPGMDLNSTLCSTGDVPTFLQGNLANHNGPYNQVTMGC</sequence>
<dbReference type="InterPro" id="IPR029058">
    <property type="entry name" value="AB_hydrolase_fold"/>
</dbReference>
<feature type="signal peptide" evidence="5">
    <location>
        <begin position="1"/>
        <end position="17"/>
    </location>
</feature>
<comment type="catalytic activity">
    <reaction evidence="4">
        <text>a monoacylglycerol + H2O = glycerol + a fatty acid + H(+)</text>
        <dbReference type="Rhea" id="RHEA:15245"/>
        <dbReference type="ChEBI" id="CHEBI:15377"/>
        <dbReference type="ChEBI" id="CHEBI:15378"/>
        <dbReference type="ChEBI" id="CHEBI:17408"/>
        <dbReference type="ChEBI" id="CHEBI:17754"/>
        <dbReference type="ChEBI" id="CHEBI:28868"/>
    </reaction>
</comment>
<keyword evidence="1" id="KW-1015">Disulfide bond</keyword>
<feature type="domain" description="Fungal lipase-type" evidence="6">
    <location>
        <begin position="98"/>
        <end position="235"/>
    </location>
</feature>
<accession>A0AAD7BKD6</accession>
<dbReference type="GO" id="GO:0006629">
    <property type="term" value="P:lipid metabolic process"/>
    <property type="evidence" value="ECO:0007669"/>
    <property type="project" value="InterPro"/>
</dbReference>
<evidence type="ECO:0000259" key="6">
    <source>
        <dbReference type="Pfam" id="PF01764"/>
    </source>
</evidence>
<evidence type="ECO:0000256" key="2">
    <source>
        <dbReference type="ARBA" id="ARBA00043996"/>
    </source>
</evidence>
<proteinExistence type="inferred from homology"/>
<evidence type="ECO:0000256" key="3">
    <source>
        <dbReference type="ARBA" id="ARBA00047591"/>
    </source>
</evidence>
<keyword evidence="5" id="KW-0732">Signal</keyword>
<dbReference type="EMBL" id="JARKIF010000014">
    <property type="protein sequence ID" value="KAJ7623646.1"/>
    <property type="molecule type" value="Genomic_DNA"/>
</dbReference>
<dbReference type="GO" id="GO:0016787">
    <property type="term" value="F:hydrolase activity"/>
    <property type="evidence" value="ECO:0007669"/>
    <property type="project" value="UniProtKB-KW"/>
</dbReference>
<evidence type="ECO:0000256" key="5">
    <source>
        <dbReference type="SAM" id="SignalP"/>
    </source>
</evidence>
<dbReference type="InterPro" id="IPR002921">
    <property type="entry name" value="Fungal_lipase-type"/>
</dbReference>
<comment type="similarity">
    <text evidence="2">Belongs to the AB hydrolase superfamily. Lipase family. Class 3 subfamily.</text>
</comment>
<feature type="chain" id="PRO_5042044120" evidence="5">
    <location>
        <begin position="18"/>
        <end position="295"/>
    </location>
</feature>
<evidence type="ECO:0000313" key="7">
    <source>
        <dbReference type="EMBL" id="KAJ7623646.1"/>
    </source>
</evidence>
<dbReference type="PANTHER" id="PTHR45856:SF25">
    <property type="entry name" value="FUNGAL LIPASE-LIKE DOMAIN-CONTAINING PROTEIN"/>
    <property type="match status" value="1"/>
</dbReference>
<dbReference type="Proteomes" id="UP001221142">
    <property type="component" value="Unassembled WGS sequence"/>
</dbReference>
<dbReference type="Pfam" id="PF01764">
    <property type="entry name" value="Lipase_3"/>
    <property type="match status" value="1"/>
</dbReference>
<gene>
    <name evidence="7" type="ORF">FB45DRAFT_926323</name>
</gene>
<evidence type="ECO:0000256" key="4">
    <source>
        <dbReference type="ARBA" id="ARBA00048461"/>
    </source>
</evidence>
<comment type="catalytic activity">
    <reaction evidence="3">
        <text>a diacylglycerol + H2O = a monoacylglycerol + a fatty acid + H(+)</text>
        <dbReference type="Rhea" id="RHEA:32731"/>
        <dbReference type="ChEBI" id="CHEBI:15377"/>
        <dbReference type="ChEBI" id="CHEBI:15378"/>
        <dbReference type="ChEBI" id="CHEBI:17408"/>
        <dbReference type="ChEBI" id="CHEBI:18035"/>
        <dbReference type="ChEBI" id="CHEBI:28868"/>
    </reaction>
</comment>
<organism evidence="7 8">
    <name type="scientific">Roridomyces roridus</name>
    <dbReference type="NCBI Taxonomy" id="1738132"/>
    <lineage>
        <taxon>Eukaryota</taxon>
        <taxon>Fungi</taxon>
        <taxon>Dikarya</taxon>
        <taxon>Basidiomycota</taxon>
        <taxon>Agaricomycotina</taxon>
        <taxon>Agaricomycetes</taxon>
        <taxon>Agaricomycetidae</taxon>
        <taxon>Agaricales</taxon>
        <taxon>Marasmiineae</taxon>
        <taxon>Mycenaceae</taxon>
        <taxon>Roridomyces</taxon>
    </lineage>
</organism>
<dbReference type="InterPro" id="IPR051218">
    <property type="entry name" value="Sec_MonoDiacylglyc_Lipase"/>
</dbReference>
<dbReference type="CDD" id="cd00519">
    <property type="entry name" value="Lipase_3"/>
    <property type="match status" value="1"/>
</dbReference>
<keyword evidence="7" id="KW-0378">Hydrolase</keyword>
<evidence type="ECO:0000256" key="1">
    <source>
        <dbReference type="ARBA" id="ARBA00023157"/>
    </source>
</evidence>